<proteinExistence type="inferred from homology"/>
<keyword evidence="11" id="KW-0503">Monooxygenase</keyword>
<dbReference type="InterPro" id="IPR050182">
    <property type="entry name" value="Cytochrome_P450_fam2"/>
</dbReference>
<dbReference type="Gene3D" id="1.10.630.10">
    <property type="entry name" value="Cytochrome P450"/>
    <property type="match status" value="1"/>
</dbReference>
<evidence type="ECO:0000256" key="3">
    <source>
        <dbReference type="ARBA" id="ARBA00004406"/>
    </source>
</evidence>
<dbReference type="GO" id="GO:0005506">
    <property type="term" value="F:iron ion binding"/>
    <property type="evidence" value="ECO:0007669"/>
    <property type="project" value="InterPro"/>
</dbReference>
<evidence type="ECO:0000313" key="14">
    <source>
        <dbReference type="Proteomes" id="UP000265140"/>
    </source>
</evidence>
<keyword evidence="10" id="KW-0408">Iron</keyword>
<organism evidence="13 14">
    <name type="scientific">Esox lucius</name>
    <name type="common">Northern pike</name>
    <dbReference type="NCBI Taxonomy" id="8010"/>
    <lineage>
        <taxon>Eukaryota</taxon>
        <taxon>Metazoa</taxon>
        <taxon>Chordata</taxon>
        <taxon>Craniata</taxon>
        <taxon>Vertebrata</taxon>
        <taxon>Euteleostomi</taxon>
        <taxon>Actinopterygii</taxon>
        <taxon>Neopterygii</taxon>
        <taxon>Teleostei</taxon>
        <taxon>Protacanthopterygii</taxon>
        <taxon>Esociformes</taxon>
        <taxon>Esocidae</taxon>
        <taxon>Esox</taxon>
    </lineage>
</organism>
<evidence type="ECO:0000256" key="1">
    <source>
        <dbReference type="ARBA" id="ARBA00001971"/>
    </source>
</evidence>
<dbReference type="PANTHER" id="PTHR24300:SF346">
    <property type="entry name" value="CYTOCHROME P450 2C44"/>
    <property type="match status" value="1"/>
</dbReference>
<dbReference type="STRING" id="8010.ENSELUP00000011799"/>
<evidence type="ECO:0000256" key="8">
    <source>
        <dbReference type="ARBA" id="ARBA00022848"/>
    </source>
</evidence>
<dbReference type="Proteomes" id="UP000265140">
    <property type="component" value="Chromosome 1"/>
</dbReference>
<dbReference type="GO" id="GO:0020037">
    <property type="term" value="F:heme binding"/>
    <property type="evidence" value="ECO:0007669"/>
    <property type="project" value="InterPro"/>
</dbReference>
<dbReference type="GO" id="GO:0005789">
    <property type="term" value="C:endoplasmic reticulum membrane"/>
    <property type="evidence" value="ECO:0007669"/>
    <property type="project" value="UniProtKB-SubCell"/>
</dbReference>
<evidence type="ECO:0000256" key="12">
    <source>
        <dbReference type="ARBA" id="ARBA00023136"/>
    </source>
</evidence>
<protein>
    <recommendedName>
        <fullName evidence="15">Cytochrome P450, family 2, subfamily AE, polypeptide 1</fullName>
    </recommendedName>
</protein>
<dbReference type="Pfam" id="PF00067">
    <property type="entry name" value="p450"/>
    <property type="match status" value="1"/>
</dbReference>
<evidence type="ECO:0000256" key="9">
    <source>
        <dbReference type="ARBA" id="ARBA00023002"/>
    </source>
</evidence>
<name>A0A3P8Y7M6_ESOLU</name>
<keyword evidence="9" id="KW-0560">Oxidoreductase</keyword>
<reference evidence="13" key="3">
    <citation type="submission" date="2025-08" db="UniProtKB">
        <authorList>
            <consortium name="Ensembl"/>
        </authorList>
    </citation>
    <scope>IDENTIFICATION</scope>
</reference>
<evidence type="ECO:0000256" key="2">
    <source>
        <dbReference type="ARBA" id="ARBA00004174"/>
    </source>
</evidence>
<sequence length="478" mass="54502">MLAKHPEGTLTSPSCLDSCQTGFLFFQEKGSNFFTSTLCSHVYLGKQRRYGRLPPGPPGIPLLGNLLQIDLKQPDKFYMELSKKFGSVFTVWLGPEPVVVVSGYQAIKEALVDQGEDFNGRANVAIAVRLMNEYGVGSSNGQRWKELRGFSLMSLKNFGIGCRSLEERVQVEAKCLVKAFSEHGDSTVNPKDLLFHSIINLFCSIVFGCRSEYNDPEFQIMYKAVYTYFDVLKGNVSMLYNIFPQIVERFPGKHHEMFAAVEKAKAYVRQESDRRQNHLDTSNPQDFLDAYLVKMTEEQEKPRTEFNFDNLFPCVWDLFAAGTETQSSTLSHAFLMMIKYPQIQEKVQKEIDEVIGLNRFPTVDDRKKMPYTDAVIHEVQRTMSLAPTAVPHQMTRDTVFHNYHIPKGTKMFPLLSSVLWDPKLFNNPKEFDPDNFLDDSGHFKKNDGFLAFGVGESVIRRILETMGVNIIPDCLHFV</sequence>
<evidence type="ECO:0000256" key="4">
    <source>
        <dbReference type="ARBA" id="ARBA00010617"/>
    </source>
</evidence>
<evidence type="ECO:0000256" key="5">
    <source>
        <dbReference type="ARBA" id="ARBA00022617"/>
    </source>
</evidence>
<dbReference type="PANTHER" id="PTHR24300">
    <property type="entry name" value="CYTOCHROME P450 508A4-RELATED"/>
    <property type="match status" value="1"/>
</dbReference>
<evidence type="ECO:0000256" key="10">
    <source>
        <dbReference type="ARBA" id="ARBA00023004"/>
    </source>
</evidence>
<dbReference type="Bgee" id="ENSELUG00000012125">
    <property type="expression patterns" value="Expressed in liver and 12 other cell types or tissues"/>
</dbReference>
<dbReference type="AlphaFoldDB" id="A0A3P8Y7M6"/>
<evidence type="ECO:0000256" key="11">
    <source>
        <dbReference type="ARBA" id="ARBA00023033"/>
    </source>
</evidence>
<dbReference type="Ensembl" id="ENSELUT00000019921.3">
    <property type="protein sequence ID" value="ENSELUP00000011799.3"/>
    <property type="gene ID" value="ENSELUG00000040566.1"/>
</dbReference>
<comment type="similarity">
    <text evidence="4">Belongs to the cytochrome P450 family.</text>
</comment>
<keyword evidence="8" id="KW-0492">Microsome</keyword>
<dbReference type="PRINTS" id="PR00463">
    <property type="entry name" value="EP450I"/>
</dbReference>
<dbReference type="GO" id="GO:0006082">
    <property type="term" value="P:organic acid metabolic process"/>
    <property type="evidence" value="ECO:0007669"/>
    <property type="project" value="TreeGrafter"/>
</dbReference>
<reference evidence="13" key="2">
    <citation type="submission" date="2020-02" db="EMBL/GenBank/DDBJ databases">
        <title>Esox lucius (northern pike) genome, fEsoLuc1, primary haplotype.</title>
        <authorList>
            <person name="Myers G."/>
            <person name="Karagic N."/>
            <person name="Meyer A."/>
            <person name="Pippel M."/>
            <person name="Reichard M."/>
            <person name="Winkler S."/>
            <person name="Tracey A."/>
            <person name="Sims Y."/>
            <person name="Howe K."/>
            <person name="Rhie A."/>
            <person name="Formenti G."/>
            <person name="Durbin R."/>
            <person name="Fedrigo O."/>
            <person name="Jarvis E.D."/>
        </authorList>
    </citation>
    <scope>NUCLEOTIDE SEQUENCE [LARGE SCALE GENOMIC DNA]</scope>
</reference>
<keyword evidence="5" id="KW-0349">Heme</keyword>
<keyword evidence="6" id="KW-0479">Metal-binding</keyword>
<evidence type="ECO:0000256" key="7">
    <source>
        <dbReference type="ARBA" id="ARBA00022824"/>
    </source>
</evidence>
<keyword evidence="12" id="KW-0472">Membrane</keyword>
<dbReference type="SUPFAM" id="SSF48264">
    <property type="entry name" value="Cytochrome P450"/>
    <property type="match status" value="1"/>
</dbReference>
<dbReference type="GO" id="GO:0016712">
    <property type="term" value="F:oxidoreductase activity, acting on paired donors, with incorporation or reduction of molecular oxygen, reduced flavin or flavoprotein as one donor, and incorporation of one atom of oxygen"/>
    <property type="evidence" value="ECO:0007669"/>
    <property type="project" value="TreeGrafter"/>
</dbReference>
<dbReference type="InterPro" id="IPR036396">
    <property type="entry name" value="Cyt_P450_sf"/>
</dbReference>
<reference evidence="13" key="4">
    <citation type="submission" date="2025-09" db="UniProtKB">
        <authorList>
            <consortium name="Ensembl"/>
        </authorList>
    </citation>
    <scope>IDENTIFICATION</scope>
</reference>
<evidence type="ECO:0008006" key="15">
    <source>
        <dbReference type="Google" id="ProtNLM"/>
    </source>
</evidence>
<dbReference type="GO" id="GO:0006805">
    <property type="term" value="P:xenobiotic metabolic process"/>
    <property type="evidence" value="ECO:0007669"/>
    <property type="project" value="TreeGrafter"/>
</dbReference>
<dbReference type="InterPro" id="IPR001128">
    <property type="entry name" value="Cyt_P450"/>
</dbReference>
<keyword evidence="7" id="KW-0256">Endoplasmic reticulum</keyword>
<dbReference type="GeneTree" id="ENSGT00940000162064"/>
<keyword evidence="14" id="KW-1185">Reference proteome</keyword>
<comment type="subcellular location">
    <subcellularLocation>
        <location evidence="3">Endoplasmic reticulum membrane</location>
        <topology evidence="3">Peripheral membrane protein</topology>
    </subcellularLocation>
    <subcellularLocation>
        <location evidence="2">Microsome membrane</location>
        <topology evidence="2">Peripheral membrane protein</topology>
    </subcellularLocation>
</comment>
<accession>A0A3P8Y7M6</accession>
<comment type="cofactor">
    <cofactor evidence="1">
        <name>heme</name>
        <dbReference type="ChEBI" id="CHEBI:30413"/>
    </cofactor>
</comment>
<dbReference type="InterPro" id="IPR002401">
    <property type="entry name" value="Cyt_P450_E_grp-I"/>
</dbReference>
<evidence type="ECO:0000313" key="13">
    <source>
        <dbReference type="Ensembl" id="ENSELUP00000011799.3"/>
    </source>
</evidence>
<evidence type="ECO:0000256" key="6">
    <source>
        <dbReference type="ARBA" id="ARBA00022723"/>
    </source>
</evidence>
<reference evidence="14" key="1">
    <citation type="journal article" date="2014" name="PLoS ONE">
        <title>The genome and linkage map of the northern pike (Esox lucius): conserved synteny revealed between the salmonid sister group and the Neoteleostei.</title>
        <authorList>
            <person name="Rondeau E.B."/>
            <person name="Minkley D.R."/>
            <person name="Leong J.S."/>
            <person name="Messmer A.M."/>
            <person name="Jantzen J.R."/>
            <person name="von Schalburg K.R."/>
            <person name="Lemon C."/>
            <person name="Bird N.H."/>
            <person name="Koop B.F."/>
        </authorList>
    </citation>
    <scope>NUCLEOTIDE SEQUENCE</scope>
</reference>
<dbReference type="FunFam" id="1.10.630.10:FF:000238">
    <property type="entry name" value="Cytochrome P450 2A6"/>
    <property type="match status" value="1"/>
</dbReference>